<evidence type="ECO:0000313" key="1">
    <source>
        <dbReference type="EMBL" id="NYB73630.1"/>
    </source>
</evidence>
<dbReference type="EMBL" id="JACBNQ010000003">
    <property type="protein sequence ID" value="NYB73630.1"/>
    <property type="molecule type" value="Genomic_DNA"/>
</dbReference>
<dbReference type="RefSeq" id="WP_179237316.1">
    <property type="nucleotide sequence ID" value="NZ_JACBNQ010000003.1"/>
</dbReference>
<accession>A0A974GW26</accession>
<reference evidence="1" key="1">
    <citation type="submission" date="2020-07" db="EMBL/GenBank/DDBJ databases">
        <title>Genomic analysis of a strain of Sedimentibacter Hydroxybenzoicus DSM7310.</title>
        <authorList>
            <person name="Ma S."/>
        </authorList>
    </citation>
    <scope>NUCLEOTIDE SEQUENCE</scope>
    <source>
        <strain evidence="1">DSM 7310</strain>
    </source>
</reference>
<evidence type="ECO:0000313" key="2">
    <source>
        <dbReference type="Proteomes" id="UP000611629"/>
    </source>
</evidence>
<dbReference type="Pfam" id="PF19952">
    <property type="entry name" value="DUF6414"/>
    <property type="match status" value="1"/>
</dbReference>
<organism evidence="1 2">
    <name type="scientific">Sedimentibacter hydroxybenzoicus DSM 7310</name>
    <dbReference type="NCBI Taxonomy" id="1123245"/>
    <lineage>
        <taxon>Bacteria</taxon>
        <taxon>Bacillati</taxon>
        <taxon>Bacillota</taxon>
        <taxon>Tissierellia</taxon>
        <taxon>Sedimentibacter</taxon>
    </lineage>
</organism>
<comment type="caution">
    <text evidence="1">The sequence shown here is derived from an EMBL/GenBank/DDBJ whole genome shotgun (WGS) entry which is preliminary data.</text>
</comment>
<keyword evidence="2" id="KW-1185">Reference proteome</keyword>
<sequence length="259" mass="29266">MAKGIKKSRQMVKIIYFDESSATDLIYILGNGKSEDKKAHIVKKTNEIVAGAEAEVGKSIGILSMIGAKVGIGGNADFSREGTTIITKAVENTLLTDYLHCVKKEGKNYITVFPECKTYPYPNSFAYFKMLTPYFTMTDGKVQIAEDLNFNLALMDQALDSGRGYYELITEYESKSVVLRFNIKAFRNSYFISDLVKMNLEYHAIEVGTVKRENLTMESEFSDKREEEISGYNLVNKDAFEMEQEELKVYDVILAGVCR</sequence>
<proteinExistence type="predicted"/>
<dbReference type="AlphaFoldDB" id="A0A974GW26"/>
<dbReference type="InterPro" id="IPR045633">
    <property type="entry name" value="DUF6414"/>
</dbReference>
<gene>
    <name evidence="1" type="ORF">HZF24_05690</name>
</gene>
<protein>
    <submittedName>
        <fullName evidence="1">Uncharacterized protein</fullName>
    </submittedName>
</protein>
<name>A0A974GW26_SEDHY</name>
<dbReference type="Proteomes" id="UP000611629">
    <property type="component" value="Unassembled WGS sequence"/>
</dbReference>